<dbReference type="SUPFAM" id="SSF53335">
    <property type="entry name" value="S-adenosyl-L-methionine-dependent methyltransferases"/>
    <property type="match status" value="1"/>
</dbReference>
<evidence type="ECO:0000256" key="3">
    <source>
        <dbReference type="ARBA" id="ARBA00022691"/>
    </source>
</evidence>
<gene>
    <name evidence="5" type="ORF">ACFOY2_23265</name>
</gene>
<reference evidence="6" key="1">
    <citation type="journal article" date="2019" name="Int. J. Syst. Evol. Microbiol.">
        <title>The Global Catalogue of Microorganisms (GCM) 10K type strain sequencing project: providing services to taxonomists for standard genome sequencing and annotation.</title>
        <authorList>
            <consortium name="The Broad Institute Genomics Platform"/>
            <consortium name="The Broad Institute Genome Sequencing Center for Infectious Disease"/>
            <person name="Wu L."/>
            <person name="Ma J."/>
        </authorList>
    </citation>
    <scope>NUCLEOTIDE SEQUENCE [LARGE SCALE GENOMIC DNA]</scope>
    <source>
        <strain evidence="6">TBRC 1276</strain>
    </source>
</reference>
<keyword evidence="3" id="KW-0949">S-adenosyl-L-methionine</keyword>
<organism evidence="5 6">
    <name type="scientific">Nonomuraea purpurea</name>
    <dbReference type="NCBI Taxonomy" id="1849276"/>
    <lineage>
        <taxon>Bacteria</taxon>
        <taxon>Bacillati</taxon>
        <taxon>Actinomycetota</taxon>
        <taxon>Actinomycetes</taxon>
        <taxon>Streptosporangiales</taxon>
        <taxon>Streptosporangiaceae</taxon>
        <taxon>Nonomuraea</taxon>
    </lineage>
</organism>
<feature type="domain" description="Methyltransferase" evidence="4">
    <location>
        <begin position="25"/>
        <end position="112"/>
    </location>
</feature>
<dbReference type="EC" id="2.1.1.64" evidence="5"/>
<evidence type="ECO:0000313" key="5">
    <source>
        <dbReference type="EMBL" id="MFC4010166.1"/>
    </source>
</evidence>
<dbReference type="EMBL" id="JBHSBI010000011">
    <property type="protein sequence ID" value="MFC4010166.1"/>
    <property type="molecule type" value="Genomic_DNA"/>
</dbReference>
<keyword evidence="2 5" id="KW-0808">Transferase</keyword>
<evidence type="ECO:0000313" key="6">
    <source>
        <dbReference type="Proteomes" id="UP001595851"/>
    </source>
</evidence>
<dbReference type="RefSeq" id="WP_379530183.1">
    <property type="nucleotide sequence ID" value="NZ_JBHSBI010000011.1"/>
</dbReference>
<keyword evidence="6" id="KW-1185">Reference proteome</keyword>
<evidence type="ECO:0000256" key="1">
    <source>
        <dbReference type="ARBA" id="ARBA00022603"/>
    </source>
</evidence>
<dbReference type="Gene3D" id="3.40.50.150">
    <property type="entry name" value="Vaccinia Virus protein VP39"/>
    <property type="match status" value="1"/>
</dbReference>
<dbReference type="InterPro" id="IPR041698">
    <property type="entry name" value="Methyltransf_25"/>
</dbReference>
<name>A0ABV8GBV5_9ACTN</name>
<accession>A0ABV8GBV5</accession>
<dbReference type="GO" id="GO:0032259">
    <property type="term" value="P:methylation"/>
    <property type="evidence" value="ECO:0007669"/>
    <property type="project" value="UniProtKB-KW"/>
</dbReference>
<comment type="caution">
    <text evidence="5">The sequence shown here is derived from an EMBL/GenBank/DDBJ whole genome shotgun (WGS) entry which is preliminary data.</text>
</comment>
<keyword evidence="1 5" id="KW-0489">Methyltransferase</keyword>
<dbReference type="EC" id="2.1.1.222" evidence="5"/>
<proteinExistence type="predicted"/>
<dbReference type="Proteomes" id="UP001595851">
    <property type="component" value="Unassembled WGS sequence"/>
</dbReference>
<dbReference type="PANTHER" id="PTHR43464">
    <property type="entry name" value="METHYLTRANSFERASE"/>
    <property type="match status" value="1"/>
</dbReference>
<dbReference type="InterPro" id="IPR029063">
    <property type="entry name" value="SAM-dependent_MTases_sf"/>
</dbReference>
<dbReference type="Pfam" id="PF13649">
    <property type="entry name" value="Methyltransf_25"/>
    <property type="match status" value="1"/>
</dbReference>
<dbReference type="GO" id="GO:0102208">
    <property type="term" value="F:2-polyprenyl-6-hydroxyphenol methylase activity"/>
    <property type="evidence" value="ECO:0007669"/>
    <property type="project" value="UniProtKB-EC"/>
</dbReference>
<protein>
    <submittedName>
        <fullName evidence="5">Class I SAM-dependent methyltransferase</fullName>
        <ecNumber evidence="5">2.1.1.222</ecNumber>
        <ecNumber evidence="5">2.1.1.64</ecNumber>
    </submittedName>
</protein>
<dbReference type="PANTHER" id="PTHR43464:SF19">
    <property type="entry name" value="UBIQUINONE BIOSYNTHESIS O-METHYLTRANSFERASE, MITOCHONDRIAL"/>
    <property type="match status" value="1"/>
</dbReference>
<sequence>MPFNHNDHYHGQLLRQVPNGCRKALDVGCGTGEFARRLAAKGIDVDAIDASEEALETARARSAGHTVDYRHADVTTIDLPGGHYDYISCLASIHHVPFETVAALREALSPDGVLAILGCYRESWPADLPVSLAAVPANAAARLAVAAWEKGSAAAGAGRTRLHGPMDAPAMGPSMTLAEVRREAARLLPGCGVRRRLFWRYLLVYRNSPI</sequence>
<evidence type="ECO:0000256" key="2">
    <source>
        <dbReference type="ARBA" id="ARBA00022679"/>
    </source>
</evidence>
<dbReference type="CDD" id="cd02440">
    <property type="entry name" value="AdoMet_MTases"/>
    <property type="match status" value="1"/>
</dbReference>
<dbReference type="GO" id="GO:0061542">
    <property type="term" value="F:3-demethylubiquinol 3-O-methyltransferase activity"/>
    <property type="evidence" value="ECO:0007669"/>
    <property type="project" value="UniProtKB-EC"/>
</dbReference>
<evidence type="ECO:0000259" key="4">
    <source>
        <dbReference type="Pfam" id="PF13649"/>
    </source>
</evidence>